<evidence type="ECO:0000313" key="11">
    <source>
        <dbReference type="RGD" id="1304718"/>
    </source>
</evidence>
<protein>
    <submittedName>
        <fullName evidence="9">RCG47837</fullName>
    </submittedName>
</protein>
<evidence type="ECO:0000256" key="7">
    <source>
        <dbReference type="ARBA" id="ARBA00023288"/>
    </source>
</evidence>
<dbReference type="AlphaFoldDB" id="A6HXM8"/>
<proteinExistence type="inferred from homology"/>
<evidence type="ECO:0000256" key="5">
    <source>
        <dbReference type="ARBA" id="ARBA00023136"/>
    </source>
</evidence>
<evidence type="ECO:0000256" key="6">
    <source>
        <dbReference type="ARBA" id="ARBA00023139"/>
    </source>
</evidence>
<dbReference type="Proteomes" id="UP000234681">
    <property type="component" value="Chromosome 1"/>
</dbReference>
<organism evidence="9 10">
    <name type="scientific">Rattus norvegicus</name>
    <name type="common">Rat</name>
    <dbReference type="NCBI Taxonomy" id="10116"/>
    <lineage>
        <taxon>Eukaryota</taxon>
        <taxon>Metazoa</taxon>
        <taxon>Chordata</taxon>
        <taxon>Craniata</taxon>
        <taxon>Vertebrata</taxon>
        <taxon>Euteleostomi</taxon>
        <taxon>Mammalia</taxon>
        <taxon>Eutheria</taxon>
        <taxon>Euarchontoglires</taxon>
        <taxon>Glires</taxon>
        <taxon>Rodentia</taxon>
        <taxon>Myomorpha</taxon>
        <taxon>Muroidea</taxon>
        <taxon>Muridae</taxon>
        <taxon>Murinae</taxon>
        <taxon>Rattus</taxon>
    </lineage>
</organism>
<name>A6HXM8_RAT</name>
<dbReference type="GO" id="GO:0016020">
    <property type="term" value="C:membrane"/>
    <property type="evidence" value="ECO:0007669"/>
    <property type="project" value="UniProtKB-SubCell"/>
</dbReference>
<evidence type="ECO:0000313" key="10">
    <source>
        <dbReference type="Proteomes" id="UP000234681"/>
    </source>
</evidence>
<feature type="transmembrane region" description="Helical" evidence="8">
    <location>
        <begin position="41"/>
        <end position="64"/>
    </location>
</feature>
<keyword evidence="5 8" id="KW-0472">Membrane</keyword>
<comment type="subcellular location">
    <subcellularLocation>
        <location evidence="1">Membrane</location>
    </subcellularLocation>
</comment>
<feature type="transmembrane region" description="Helical" evidence="8">
    <location>
        <begin position="90"/>
        <end position="112"/>
    </location>
</feature>
<sequence length="122" mass="13524">MSFSETRVFFKHKNMVKEDPGSAPAPSTVVYINSDTIQPDYVAWSTFSTIFLNSCCLGFIAYVYSVKSRDRKMVGDMNGAQTYASTAKKLNIIAVVISVVCFIILIILYSAGITSLSYSRHN</sequence>
<dbReference type="EMBL" id="CH473953">
    <property type="protein sequence ID" value="EDM11959.1"/>
    <property type="molecule type" value="Genomic_DNA"/>
</dbReference>
<reference evidence="10" key="1">
    <citation type="submission" date="2005-09" db="EMBL/GenBank/DDBJ databases">
        <authorList>
            <person name="Mural R.J."/>
            <person name="Li P.W."/>
            <person name="Adams M.D."/>
            <person name="Amanatides P.G."/>
            <person name="Baden-Tillson H."/>
            <person name="Barnstead M."/>
            <person name="Chin S.H."/>
            <person name="Dew I."/>
            <person name="Evans C.A."/>
            <person name="Ferriera S."/>
            <person name="Flanigan M."/>
            <person name="Fosler C."/>
            <person name="Glodek A."/>
            <person name="Gu Z."/>
            <person name="Holt R.A."/>
            <person name="Jennings D."/>
            <person name="Kraft C.L."/>
            <person name="Lu F."/>
            <person name="Nguyen T."/>
            <person name="Nusskern D.R."/>
            <person name="Pfannkoch C.M."/>
            <person name="Sitter C."/>
            <person name="Sutton G.G."/>
            <person name="Venter J.C."/>
            <person name="Wang Z."/>
            <person name="Woodage T."/>
            <person name="Zheng X.H."/>
            <person name="Zhong F."/>
        </authorList>
    </citation>
    <scope>NUCLEOTIDE SEQUENCE [LARGE SCALE GENOMIC DNA]</scope>
    <source>
        <strain>BN</strain>
        <strain evidence="10">Sprague-Dawley</strain>
    </source>
</reference>
<dbReference type="PANTHER" id="PTHR13999">
    <property type="entry name" value="INTERFERON INDUCIBLE TRANSMEMBRANE PROTEIN"/>
    <property type="match status" value="1"/>
</dbReference>
<gene>
    <name evidence="11" type="primary">Ifitm6</name>
    <name evidence="9" type="ORF">rCG_47837</name>
</gene>
<accession>A6HXM8</accession>
<comment type="similarity">
    <text evidence="2">Belongs to the CD225/Dispanin family.</text>
</comment>
<keyword evidence="6" id="KW-0564">Palmitate</keyword>
<evidence type="ECO:0000256" key="1">
    <source>
        <dbReference type="ARBA" id="ARBA00004370"/>
    </source>
</evidence>
<dbReference type="RGD" id="1304718">
    <property type="gene designation" value="Ifitm6"/>
</dbReference>
<dbReference type="Pfam" id="PF04505">
    <property type="entry name" value="CD225"/>
    <property type="match status" value="1"/>
</dbReference>
<keyword evidence="4 8" id="KW-1133">Transmembrane helix</keyword>
<evidence type="ECO:0000256" key="2">
    <source>
        <dbReference type="ARBA" id="ARBA00006843"/>
    </source>
</evidence>
<evidence type="ECO:0000256" key="3">
    <source>
        <dbReference type="ARBA" id="ARBA00022692"/>
    </source>
</evidence>
<keyword evidence="3 8" id="KW-0812">Transmembrane</keyword>
<keyword evidence="7" id="KW-0449">Lipoprotein</keyword>
<dbReference type="InterPro" id="IPR007593">
    <property type="entry name" value="CD225/Dispanin_fam"/>
</dbReference>
<evidence type="ECO:0000256" key="4">
    <source>
        <dbReference type="ARBA" id="ARBA00022989"/>
    </source>
</evidence>
<evidence type="ECO:0000256" key="8">
    <source>
        <dbReference type="SAM" id="Phobius"/>
    </source>
</evidence>
<dbReference type="AGR" id="RGD:1304718"/>
<dbReference type="PANTHER" id="PTHR13999:SF22">
    <property type="entry name" value="INTERFERON INDUCED TRANSMEMBRANE PROTEIN 6"/>
    <property type="match status" value="1"/>
</dbReference>
<dbReference type="InterPro" id="IPR051517">
    <property type="entry name" value="IFITM_antiviral_protein"/>
</dbReference>
<dbReference type="OrthoDB" id="9906841at2759"/>
<evidence type="ECO:0000313" key="9">
    <source>
        <dbReference type="EMBL" id="EDM11959.1"/>
    </source>
</evidence>